<reference evidence="1 2" key="1">
    <citation type="journal article" date="2022" name="Plant J.">
        <title>Chromosome-level genome of Camellia lanceoleosa provides a valuable resource for understanding genome evolution and self-incompatibility.</title>
        <authorList>
            <person name="Gong W."/>
            <person name="Xiao S."/>
            <person name="Wang L."/>
            <person name="Liao Z."/>
            <person name="Chang Y."/>
            <person name="Mo W."/>
            <person name="Hu G."/>
            <person name="Li W."/>
            <person name="Zhao G."/>
            <person name="Zhu H."/>
            <person name="Hu X."/>
            <person name="Ji K."/>
            <person name="Xiang X."/>
            <person name="Song Q."/>
            <person name="Yuan D."/>
            <person name="Jin S."/>
            <person name="Zhang L."/>
        </authorList>
    </citation>
    <scope>NUCLEOTIDE SEQUENCE [LARGE SCALE GENOMIC DNA]</scope>
    <source>
        <strain evidence="1">SQ_2022a</strain>
    </source>
</reference>
<evidence type="ECO:0000313" key="1">
    <source>
        <dbReference type="EMBL" id="KAI7984397.1"/>
    </source>
</evidence>
<dbReference type="Proteomes" id="UP001060215">
    <property type="component" value="Chromosome 11"/>
</dbReference>
<comment type="caution">
    <text evidence="1">The sequence shown here is derived from an EMBL/GenBank/DDBJ whole genome shotgun (WGS) entry which is preliminary data.</text>
</comment>
<organism evidence="1 2">
    <name type="scientific">Camellia lanceoleosa</name>
    <dbReference type="NCBI Taxonomy" id="1840588"/>
    <lineage>
        <taxon>Eukaryota</taxon>
        <taxon>Viridiplantae</taxon>
        <taxon>Streptophyta</taxon>
        <taxon>Embryophyta</taxon>
        <taxon>Tracheophyta</taxon>
        <taxon>Spermatophyta</taxon>
        <taxon>Magnoliopsida</taxon>
        <taxon>eudicotyledons</taxon>
        <taxon>Gunneridae</taxon>
        <taxon>Pentapetalae</taxon>
        <taxon>asterids</taxon>
        <taxon>Ericales</taxon>
        <taxon>Theaceae</taxon>
        <taxon>Camellia</taxon>
    </lineage>
</organism>
<gene>
    <name evidence="1" type="ORF">LOK49_LG15G02631</name>
</gene>
<sequence>MVLNLQQVVANFSASWCGPCRVIAPFYSKLSEKYPVLMFLSVDVDEQTEFSTTWDIKATPAFFFFQDGQRVEKLVRANKPDLQEVKPGYCWESIVNLNLKLIAGNQAAFWRCRFFGAQDTFHDDSVRHYFKDYYIQGLIDFIFGNARSLYELSSIANPVALGAKVINGVATVHGRASKDENSGFAFVNCIVGGTGRIWLGRVWRPFSTVVFAYTQMTDLIAPKGWNNFNDPTRDQTVFSREYMCGGAGANMTLRVPYAQR</sequence>
<dbReference type="EMBL" id="CM045768">
    <property type="protein sequence ID" value="KAI7984397.1"/>
    <property type="molecule type" value="Genomic_DNA"/>
</dbReference>
<name>A0ACC0F7T2_9ERIC</name>
<accession>A0ACC0F7T2</accession>
<protein>
    <submittedName>
        <fullName evidence="1">Pectinesterase 8</fullName>
    </submittedName>
</protein>
<keyword evidence="2" id="KW-1185">Reference proteome</keyword>
<evidence type="ECO:0000313" key="2">
    <source>
        <dbReference type="Proteomes" id="UP001060215"/>
    </source>
</evidence>
<proteinExistence type="predicted"/>